<organism evidence="1 2">
    <name type="scientific">Gordonia polyisoprenivorans (strain DSM 44266 / VH2)</name>
    <dbReference type="NCBI Taxonomy" id="1112204"/>
    <lineage>
        <taxon>Bacteria</taxon>
        <taxon>Bacillati</taxon>
        <taxon>Actinomycetota</taxon>
        <taxon>Actinomycetes</taxon>
        <taxon>Mycobacteriales</taxon>
        <taxon>Gordoniaceae</taxon>
        <taxon>Gordonia</taxon>
    </lineage>
</organism>
<dbReference type="GeneID" id="90160229"/>
<dbReference type="HOGENOM" id="CLU_1011293_0_0_11"/>
<dbReference type="Proteomes" id="UP000009154">
    <property type="component" value="Chromosome"/>
</dbReference>
<name>H6MX98_GORPV</name>
<protein>
    <recommendedName>
        <fullName evidence="3">Gp13 protein</fullName>
    </recommendedName>
</protein>
<keyword evidence="2" id="KW-1185">Reference proteome</keyword>
<dbReference type="STRING" id="1112204.GPOL_c32010"/>
<dbReference type="RefSeq" id="WP_014360681.1">
    <property type="nucleotide sequence ID" value="NC_016906.1"/>
</dbReference>
<sequence length="256" mass="27238">MTTPTQTLNPVRFEAPLVNPSPGGLYGVTAWTDETVPRWLASGVQVRPHNYGGESAFGVWAADWCDDEPGDLKAGDRPDAETDPFDPITVWAFDSCDLTAPSQDEVRARVRQNLRLLEPVAVEREISARLIADAPAGPAPGDLVAAVGHLEAELAKTDTLGFIHASAGLAAAASRDNLIVRSGSAFKTPLGHTWVFGGGYVDGLGKALIATSPTYGWRDEVVVRETVNPSTNEFVAIAERSVVVGYETAIATAWLT</sequence>
<dbReference type="AlphaFoldDB" id="H6MX98"/>
<dbReference type="eggNOG" id="ENOG502ZRNK">
    <property type="taxonomic scope" value="Bacteria"/>
</dbReference>
<evidence type="ECO:0008006" key="3">
    <source>
        <dbReference type="Google" id="ProtNLM"/>
    </source>
</evidence>
<evidence type="ECO:0000313" key="1">
    <source>
        <dbReference type="EMBL" id="AFA74216.1"/>
    </source>
</evidence>
<proteinExistence type="predicted"/>
<dbReference type="EMBL" id="CP003119">
    <property type="protein sequence ID" value="AFA74216.1"/>
    <property type="molecule type" value="Genomic_DNA"/>
</dbReference>
<dbReference type="KEGG" id="gpo:GPOL_c32010"/>
<evidence type="ECO:0000313" key="2">
    <source>
        <dbReference type="Proteomes" id="UP000009154"/>
    </source>
</evidence>
<accession>H6MX98</accession>
<gene>
    <name evidence="1" type="ordered locus">GPOL_c32010</name>
</gene>
<reference evidence="1 2" key="1">
    <citation type="journal article" date="2012" name="Appl. Environ. Microbiol.">
        <title>Involvement of two latex-clearing proteins during rubber degradation and insights into the subsequent degradation pathway revealed by the genome sequence of Gordonia polyisoprenivorans strain VH2.</title>
        <authorList>
            <person name="Hiessl S."/>
            <person name="Schuldes J."/>
            <person name="Thurmer A."/>
            <person name="Halbsguth T."/>
            <person name="Broker D."/>
            <person name="Angelov A."/>
            <person name="Liebl W."/>
            <person name="Daniel R."/>
            <person name="Steinbuchel A."/>
        </authorList>
    </citation>
    <scope>NUCLEOTIDE SEQUENCE [LARGE SCALE GENOMIC DNA]</scope>
    <source>
        <strain evidence="2">DSM 44266 / VH2</strain>
    </source>
</reference>